<dbReference type="AlphaFoldDB" id="A0ABD2Q7H8"/>
<comment type="caution">
    <text evidence="2">The sequence shown here is derived from an EMBL/GenBank/DDBJ whole genome shotgun (WGS) entry which is preliminary data.</text>
</comment>
<accession>A0ABD2Q7H8</accession>
<evidence type="ECO:0000313" key="3">
    <source>
        <dbReference type="Proteomes" id="UP001626550"/>
    </source>
</evidence>
<organism evidence="2 3">
    <name type="scientific">Cichlidogyrus casuarinus</name>
    <dbReference type="NCBI Taxonomy" id="1844966"/>
    <lineage>
        <taxon>Eukaryota</taxon>
        <taxon>Metazoa</taxon>
        <taxon>Spiralia</taxon>
        <taxon>Lophotrochozoa</taxon>
        <taxon>Platyhelminthes</taxon>
        <taxon>Monogenea</taxon>
        <taxon>Monopisthocotylea</taxon>
        <taxon>Dactylogyridea</taxon>
        <taxon>Ancyrocephalidae</taxon>
        <taxon>Cichlidogyrus</taxon>
    </lineage>
</organism>
<evidence type="ECO:0000256" key="1">
    <source>
        <dbReference type="SAM" id="Coils"/>
    </source>
</evidence>
<evidence type="ECO:0000313" key="2">
    <source>
        <dbReference type="EMBL" id="KAL3314696.1"/>
    </source>
</evidence>
<dbReference type="EMBL" id="JBJKFK010000929">
    <property type="protein sequence ID" value="KAL3314696.1"/>
    <property type="molecule type" value="Genomic_DNA"/>
</dbReference>
<protein>
    <submittedName>
        <fullName evidence="2">Uncharacterized protein</fullName>
    </submittedName>
</protein>
<proteinExistence type="predicted"/>
<keyword evidence="3" id="KW-1185">Reference proteome</keyword>
<reference evidence="2 3" key="1">
    <citation type="submission" date="2024-11" db="EMBL/GenBank/DDBJ databases">
        <title>Adaptive evolution of stress response genes in parasites aligns with host niche diversity.</title>
        <authorList>
            <person name="Hahn C."/>
            <person name="Resl P."/>
        </authorList>
    </citation>
    <scope>NUCLEOTIDE SEQUENCE [LARGE SCALE GENOMIC DNA]</scope>
    <source>
        <strain evidence="2">EGGRZ-B1_66</strain>
        <tissue evidence="2">Body</tissue>
    </source>
</reference>
<dbReference type="Proteomes" id="UP001626550">
    <property type="component" value="Unassembled WGS sequence"/>
</dbReference>
<gene>
    <name evidence="2" type="ORF">Ciccas_006685</name>
</gene>
<keyword evidence="1" id="KW-0175">Coiled coil</keyword>
<feature type="coiled-coil region" evidence="1">
    <location>
        <begin position="17"/>
        <end position="116"/>
    </location>
</feature>
<name>A0ABD2Q7H8_9PLAT</name>
<sequence length="116" mass="13469">MKVGHSGKSGLELEKMILRLKKVLERTLAENERLKMAPGVMGEERLLVLNKENQKLKQELEAAKDVTGSRLLEARERNQAAFDKLSSQYESLRLSLLKEKQEKEQLQQKLEQFSFR</sequence>